<gene>
    <name evidence="1" type="ORF">SAMN05421830_11225</name>
</gene>
<dbReference type="EMBL" id="FOTO01000012">
    <property type="protein sequence ID" value="SFM03445.1"/>
    <property type="molecule type" value="Genomic_DNA"/>
</dbReference>
<keyword evidence="2" id="KW-1185">Reference proteome</keyword>
<dbReference type="Proteomes" id="UP000199581">
    <property type="component" value="Unassembled WGS sequence"/>
</dbReference>
<evidence type="ECO:0000313" key="1">
    <source>
        <dbReference type="EMBL" id="SFM03445.1"/>
    </source>
</evidence>
<proteinExistence type="predicted"/>
<name>A0A8G2C4W2_DESNO</name>
<dbReference type="GO" id="GO:0015716">
    <property type="term" value="P:organic phosphonate transport"/>
    <property type="evidence" value="ECO:0007669"/>
    <property type="project" value="InterPro"/>
</dbReference>
<dbReference type="Pfam" id="PF06754">
    <property type="entry name" value="PhnG"/>
    <property type="match status" value="1"/>
</dbReference>
<dbReference type="NCBIfam" id="TIGR03293">
    <property type="entry name" value="PhnG_redo"/>
    <property type="match status" value="1"/>
</dbReference>
<organism evidence="1 2">
    <name type="scientific">Desulfomicrobium norvegicum (strain DSM 1741 / NCIMB 8310)</name>
    <name type="common">Desulfovibrio baculatus (strain Norway 4)</name>
    <name type="synonym">Desulfovibrio desulfuricans (strain Norway 4)</name>
    <dbReference type="NCBI Taxonomy" id="52561"/>
    <lineage>
        <taxon>Bacteria</taxon>
        <taxon>Pseudomonadati</taxon>
        <taxon>Thermodesulfobacteriota</taxon>
        <taxon>Desulfovibrionia</taxon>
        <taxon>Desulfovibrionales</taxon>
        <taxon>Desulfomicrobiaceae</taxon>
        <taxon>Desulfomicrobium</taxon>
    </lineage>
</organism>
<comment type="caution">
    <text evidence="1">The sequence shown here is derived from an EMBL/GenBank/DDBJ whole genome shotgun (WGS) entry which is preliminary data.</text>
</comment>
<dbReference type="GO" id="GO:0019634">
    <property type="term" value="P:organic phosphonate metabolic process"/>
    <property type="evidence" value="ECO:0007669"/>
    <property type="project" value="InterPro"/>
</dbReference>
<evidence type="ECO:0000313" key="2">
    <source>
        <dbReference type="Proteomes" id="UP000199581"/>
    </source>
</evidence>
<dbReference type="RefSeq" id="WP_092193618.1">
    <property type="nucleotide sequence ID" value="NZ_FOTO01000012.1"/>
</dbReference>
<protein>
    <submittedName>
        <fullName evidence="1">Alpha-D-ribose 1-methylphosphonate 5-triphosphate synthase subunit PhnG</fullName>
    </submittedName>
</protein>
<sequence length="149" mass="16815">MSTEQTQRQEWMAALALADEGRLRDAWDSMAARPEYRIVRGPETGLVMVRARSGNVGERFNLGEMTVTRCSVGLAGGIMGHAFIGGIKPEHACLAAVFDALMQLPERREDLRRGLIEPLQRERREHLARRHDEVSPSRVDFFTLVRGED</sequence>
<dbReference type="InterPro" id="IPR009609">
    <property type="entry name" value="Phosphonate_metab_PhnG"/>
</dbReference>
<accession>A0A8G2C4W2</accession>
<dbReference type="AlphaFoldDB" id="A0A8G2C4W2"/>
<dbReference type="OrthoDB" id="530475at2"/>
<reference evidence="1 2" key="1">
    <citation type="submission" date="2016-10" db="EMBL/GenBank/DDBJ databases">
        <authorList>
            <person name="Varghese N."/>
            <person name="Submissions S."/>
        </authorList>
    </citation>
    <scope>NUCLEOTIDE SEQUENCE [LARGE SCALE GENOMIC DNA]</scope>
    <source>
        <strain evidence="1 2">DSM 1741</strain>
    </source>
</reference>